<protein>
    <recommendedName>
        <fullName evidence="4">ABC transporter permease</fullName>
    </recommendedName>
</protein>
<dbReference type="EMBL" id="JBIGHZ010000002">
    <property type="protein sequence ID" value="MFG6447480.1"/>
    <property type="molecule type" value="Genomic_DNA"/>
</dbReference>
<evidence type="ECO:0000256" key="1">
    <source>
        <dbReference type="SAM" id="Phobius"/>
    </source>
</evidence>
<dbReference type="Proteomes" id="UP001606099">
    <property type="component" value="Unassembled WGS sequence"/>
</dbReference>
<sequence length="344" mass="36496">MKTQRIATLLKREWLQHKWSWSIPMLVLVGLVWALMLSLPTFSSKVQYKFHAGGSTHTQVGVEVGEAKGAEAATLPQGGAPQEDDLGQLVASRSDVTALLILVGVSWGFAMLLLVTSTSIVLFQMPGLPRRDRADRSHEFWLSLPATHVESLGSTWLAHGVLVPMAAVLVGAACGLLTGMVGVVQESGFGALMAAPWWGVLQVLAVGALRLLLGVALMALWWSPFVFALMLAQAWVKGWGAPLLIGVTVAAAALLQKLYGYTALAEALQAQLMGGVEAVAINIPNAEALLRQAHDASAAARVLVGQLGADTWSVLNSLASVQFPLSLGVAALCFAGLVQWRRRA</sequence>
<feature type="transmembrane region" description="Helical" evidence="1">
    <location>
        <begin position="197"/>
        <end position="222"/>
    </location>
</feature>
<keyword evidence="1" id="KW-1133">Transmembrane helix</keyword>
<proteinExistence type="predicted"/>
<keyword evidence="1" id="KW-0472">Membrane</keyword>
<reference evidence="2 3" key="1">
    <citation type="submission" date="2024-08" db="EMBL/GenBank/DDBJ databases">
        <authorList>
            <person name="Lu H."/>
        </authorList>
    </citation>
    <scope>NUCLEOTIDE SEQUENCE [LARGE SCALE GENOMIC DNA]</scope>
    <source>
        <strain evidence="2 3">BYS180W</strain>
    </source>
</reference>
<evidence type="ECO:0008006" key="4">
    <source>
        <dbReference type="Google" id="ProtNLM"/>
    </source>
</evidence>
<dbReference type="RefSeq" id="WP_394458885.1">
    <property type="nucleotide sequence ID" value="NZ_JBIGHZ010000002.1"/>
</dbReference>
<feature type="transmembrane region" description="Helical" evidence="1">
    <location>
        <begin position="21"/>
        <end position="39"/>
    </location>
</feature>
<evidence type="ECO:0000313" key="2">
    <source>
        <dbReference type="EMBL" id="MFG6447480.1"/>
    </source>
</evidence>
<gene>
    <name evidence="2" type="ORF">ACG0Z6_04380</name>
</gene>
<keyword evidence="1" id="KW-0812">Transmembrane</keyword>
<feature type="transmembrane region" description="Helical" evidence="1">
    <location>
        <begin position="234"/>
        <end position="255"/>
    </location>
</feature>
<feature type="transmembrane region" description="Helical" evidence="1">
    <location>
        <begin position="98"/>
        <end position="123"/>
    </location>
</feature>
<accession>A0ABW7FT24</accession>
<evidence type="ECO:0000313" key="3">
    <source>
        <dbReference type="Proteomes" id="UP001606099"/>
    </source>
</evidence>
<organism evidence="2 3">
    <name type="scientific">Roseateles rivi</name>
    <dbReference type="NCBI Taxonomy" id="3299028"/>
    <lineage>
        <taxon>Bacteria</taxon>
        <taxon>Pseudomonadati</taxon>
        <taxon>Pseudomonadota</taxon>
        <taxon>Betaproteobacteria</taxon>
        <taxon>Burkholderiales</taxon>
        <taxon>Sphaerotilaceae</taxon>
        <taxon>Roseateles</taxon>
    </lineage>
</organism>
<name>A0ABW7FT24_9BURK</name>
<comment type="caution">
    <text evidence="2">The sequence shown here is derived from an EMBL/GenBank/DDBJ whole genome shotgun (WGS) entry which is preliminary data.</text>
</comment>
<feature type="transmembrane region" description="Helical" evidence="1">
    <location>
        <begin position="321"/>
        <end position="340"/>
    </location>
</feature>
<feature type="transmembrane region" description="Helical" evidence="1">
    <location>
        <begin position="161"/>
        <end position="185"/>
    </location>
</feature>
<keyword evidence="3" id="KW-1185">Reference proteome</keyword>